<evidence type="ECO:0000313" key="2">
    <source>
        <dbReference type="EMBL" id="SFM90774.1"/>
    </source>
</evidence>
<dbReference type="SUPFAM" id="SSF109709">
    <property type="entry name" value="KorB DNA-binding domain-like"/>
    <property type="match status" value="1"/>
</dbReference>
<dbReference type="EMBL" id="CAJNAP010000014">
    <property type="protein sequence ID" value="CAE6506258.1"/>
    <property type="molecule type" value="Genomic_DNA"/>
</dbReference>
<organism evidence="2 3">
    <name type="scientific">Nitrosomonas nitrosa</name>
    <dbReference type="NCBI Taxonomy" id="52442"/>
    <lineage>
        <taxon>Bacteria</taxon>
        <taxon>Pseudomonadati</taxon>
        <taxon>Pseudomonadota</taxon>
        <taxon>Betaproteobacteria</taxon>
        <taxon>Nitrosomonadales</taxon>
        <taxon>Nitrosomonadaceae</taxon>
        <taxon>Nitrosomonas</taxon>
    </lineage>
</organism>
<dbReference type="EMBL" id="FOUF01000050">
    <property type="protein sequence ID" value="SFM90774.1"/>
    <property type="molecule type" value="Genomic_DNA"/>
</dbReference>
<evidence type="ECO:0000313" key="1">
    <source>
        <dbReference type="EMBL" id="CAE6506258.1"/>
    </source>
</evidence>
<sequence length="145" mass="15951">MSEIRIQKTGTPDVIASSDGRLTLSVPIQIKRRSGRKLVTLPNGETAKARPWDASATPLQLALARGHRWLVMLESGEVKSLREIAAQEGVDSSYVSRMVNLTTLAPDIVAAILDDALPNHITLFDIAVDPPVLWKGQWERFKIVS</sequence>
<dbReference type="AlphaFoldDB" id="A0A1I4UP70"/>
<protein>
    <submittedName>
        <fullName evidence="1">Putative phage-related protein</fullName>
    </submittedName>
</protein>
<dbReference type="Proteomes" id="UP000199561">
    <property type="component" value="Unassembled WGS sequence"/>
</dbReference>
<evidence type="ECO:0000313" key="3">
    <source>
        <dbReference type="Proteomes" id="UP000199561"/>
    </source>
</evidence>
<dbReference type="STRING" id="52442.SAMN05421880_1505"/>
<name>A0A1I4UP70_9PROT</name>
<reference evidence="2 3" key="1">
    <citation type="submission" date="2016-10" db="EMBL/GenBank/DDBJ databases">
        <authorList>
            <person name="de Groot N.N."/>
        </authorList>
    </citation>
    <scope>NUCLEOTIDE SEQUENCE [LARGE SCALE GENOMIC DNA]</scope>
    <source>
        <strain evidence="2 3">Nm146</strain>
    </source>
</reference>
<keyword evidence="3" id="KW-1185">Reference proteome</keyword>
<proteinExistence type="predicted"/>
<reference evidence="1" key="2">
    <citation type="submission" date="2021-02" db="EMBL/GenBank/DDBJ databases">
        <authorList>
            <person name="Han P."/>
        </authorList>
    </citation>
    <scope>NUCLEOTIDE SEQUENCE</scope>
    <source>
        <strain evidence="1">Nitrosomonas nitrosa 18-3D</strain>
    </source>
</reference>
<dbReference type="RefSeq" id="WP_090672543.1">
    <property type="nucleotide sequence ID" value="NZ_CAJNAP010000014.1"/>
</dbReference>
<dbReference type="Proteomes" id="UP000601736">
    <property type="component" value="Unassembled WGS sequence"/>
</dbReference>
<gene>
    <name evidence="1" type="ORF">NMYAN_210046</name>
    <name evidence="2" type="ORF">SAMN05421880_1505</name>
</gene>
<dbReference type="Gene3D" id="1.10.10.2830">
    <property type="match status" value="1"/>
</dbReference>
<accession>A0A1I4UP70</accession>